<name>A0A7X0SPL1_9BACL</name>
<comment type="caution">
    <text evidence="2">The sequence shown here is derived from an EMBL/GenBank/DDBJ whole genome shotgun (WGS) entry which is preliminary data.</text>
</comment>
<dbReference type="Gene3D" id="3.40.50.720">
    <property type="entry name" value="NAD(P)-binding Rossmann-like Domain"/>
    <property type="match status" value="1"/>
</dbReference>
<evidence type="ECO:0000259" key="1">
    <source>
        <dbReference type="Pfam" id="PF13460"/>
    </source>
</evidence>
<proteinExistence type="predicted"/>
<organism evidence="2 3">
    <name type="scientific">Cohnella zeiphila</name>
    <dbReference type="NCBI Taxonomy" id="2761120"/>
    <lineage>
        <taxon>Bacteria</taxon>
        <taxon>Bacillati</taxon>
        <taxon>Bacillota</taxon>
        <taxon>Bacilli</taxon>
        <taxon>Bacillales</taxon>
        <taxon>Paenibacillaceae</taxon>
        <taxon>Cohnella</taxon>
    </lineage>
</organism>
<dbReference type="SUPFAM" id="SSF51735">
    <property type="entry name" value="NAD(P)-binding Rossmann-fold domains"/>
    <property type="match status" value="1"/>
</dbReference>
<sequence>MKIIVFGATGNVGRKVLAEGISRGYEMTAFVRNPQKLREQQGEPAVGVRIVSGDMLDAESVREALAGQDAAILGAGNAGQGEEFVRIVDHLVSRCEEQPRFSGRVWVMGGAGLLEIPHTGIMGNDLPGLPPEYRNHNRNLDRLRRSRLDWTFMCPGTMFEAAEREVAGRLNVSTEEMPIPFPETVREMSHEELAGLIFARFQEIDVAYEDVTRYMLDHLEPAGPLSGKRVGLAYLQ</sequence>
<dbReference type="PANTHER" id="PTHR43355">
    <property type="entry name" value="FLAVIN REDUCTASE (NADPH)"/>
    <property type="match status" value="1"/>
</dbReference>
<gene>
    <name evidence="2" type="ORF">H7C18_22380</name>
</gene>
<evidence type="ECO:0000313" key="3">
    <source>
        <dbReference type="Proteomes" id="UP000564644"/>
    </source>
</evidence>
<accession>A0A7X0SPL1</accession>
<dbReference type="GO" id="GO:0016646">
    <property type="term" value="F:oxidoreductase activity, acting on the CH-NH group of donors, NAD or NADP as acceptor"/>
    <property type="evidence" value="ECO:0007669"/>
    <property type="project" value="TreeGrafter"/>
</dbReference>
<dbReference type="InterPro" id="IPR051606">
    <property type="entry name" value="Polyketide_Oxido-like"/>
</dbReference>
<feature type="domain" description="NAD(P)-binding" evidence="1">
    <location>
        <begin position="7"/>
        <end position="164"/>
    </location>
</feature>
<dbReference type="AlphaFoldDB" id="A0A7X0SPL1"/>
<dbReference type="InterPro" id="IPR036291">
    <property type="entry name" value="NAD(P)-bd_dom_sf"/>
</dbReference>
<dbReference type="Proteomes" id="UP000564644">
    <property type="component" value="Unassembled WGS sequence"/>
</dbReference>
<protein>
    <submittedName>
        <fullName evidence="2">NAD(P)H-binding protein</fullName>
    </submittedName>
</protein>
<keyword evidence="3" id="KW-1185">Reference proteome</keyword>
<evidence type="ECO:0000313" key="2">
    <source>
        <dbReference type="EMBL" id="MBB6733676.1"/>
    </source>
</evidence>
<dbReference type="Pfam" id="PF13460">
    <property type="entry name" value="NAD_binding_10"/>
    <property type="match status" value="1"/>
</dbReference>
<dbReference type="InterPro" id="IPR016040">
    <property type="entry name" value="NAD(P)-bd_dom"/>
</dbReference>
<dbReference type="PANTHER" id="PTHR43355:SF7">
    <property type="entry name" value="NAD(P)-BINDING DOMAIN-CONTAINING PROTEIN"/>
    <property type="match status" value="1"/>
</dbReference>
<reference evidence="2 3" key="1">
    <citation type="submission" date="2020-08" db="EMBL/GenBank/DDBJ databases">
        <title>Cohnella phylogeny.</title>
        <authorList>
            <person name="Dunlap C."/>
        </authorList>
    </citation>
    <scope>NUCLEOTIDE SEQUENCE [LARGE SCALE GENOMIC DNA]</scope>
    <source>
        <strain evidence="2 3">CBP 2801</strain>
    </source>
</reference>
<dbReference type="RefSeq" id="WP_185131329.1">
    <property type="nucleotide sequence ID" value="NZ_JACJVO010000028.1"/>
</dbReference>
<dbReference type="EMBL" id="JACJVO010000028">
    <property type="protein sequence ID" value="MBB6733676.1"/>
    <property type="molecule type" value="Genomic_DNA"/>
</dbReference>